<sequence>MSPSKLTPDAGNDTDIDNQEVANVARRPSRAMSPLNRPRSPTPNDSRKASINMERPSSAHATPLQSPTDDDTNHSAVDHDHTISPTVDNNHRSSSPAVSNNNKQEDDDEQKQTVEAPTTFVS</sequence>
<protein>
    <submittedName>
        <fullName evidence="2">Uncharacterized protein</fullName>
    </submittedName>
</protein>
<feature type="compositionally biased region" description="Basic and acidic residues" evidence="1">
    <location>
        <begin position="71"/>
        <end position="82"/>
    </location>
</feature>
<feature type="compositionally biased region" description="Polar residues" evidence="1">
    <location>
        <begin position="83"/>
        <end position="102"/>
    </location>
</feature>
<feature type="region of interest" description="Disordered" evidence="1">
    <location>
        <begin position="1"/>
        <end position="122"/>
    </location>
</feature>
<dbReference type="Proteomes" id="UP000663873">
    <property type="component" value="Unassembled WGS sequence"/>
</dbReference>
<keyword evidence="3" id="KW-1185">Reference proteome</keyword>
<dbReference type="EMBL" id="CAJOBP010050509">
    <property type="protein sequence ID" value="CAF4810653.1"/>
    <property type="molecule type" value="Genomic_DNA"/>
</dbReference>
<accession>A0A821PXG4</accession>
<dbReference type="AlphaFoldDB" id="A0A821PXG4"/>
<feature type="compositionally biased region" description="Polar residues" evidence="1">
    <location>
        <begin position="113"/>
        <end position="122"/>
    </location>
</feature>
<feature type="non-terminal residue" evidence="2">
    <location>
        <position position="122"/>
    </location>
</feature>
<gene>
    <name evidence="2" type="ORF">UJA718_LOCUS41708</name>
</gene>
<evidence type="ECO:0000256" key="1">
    <source>
        <dbReference type="SAM" id="MobiDB-lite"/>
    </source>
</evidence>
<name>A0A821PXG4_9BILA</name>
<proteinExistence type="predicted"/>
<evidence type="ECO:0000313" key="2">
    <source>
        <dbReference type="EMBL" id="CAF4810653.1"/>
    </source>
</evidence>
<organism evidence="2 3">
    <name type="scientific">Rotaria socialis</name>
    <dbReference type="NCBI Taxonomy" id="392032"/>
    <lineage>
        <taxon>Eukaryota</taxon>
        <taxon>Metazoa</taxon>
        <taxon>Spiralia</taxon>
        <taxon>Gnathifera</taxon>
        <taxon>Rotifera</taxon>
        <taxon>Eurotatoria</taxon>
        <taxon>Bdelloidea</taxon>
        <taxon>Philodinida</taxon>
        <taxon>Philodinidae</taxon>
        <taxon>Rotaria</taxon>
    </lineage>
</organism>
<comment type="caution">
    <text evidence="2">The sequence shown here is derived from an EMBL/GenBank/DDBJ whole genome shotgun (WGS) entry which is preliminary data.</text>
</comment>
<evidence type="ECO:0000313" key="3">
    <source>
        <dbReference type="Proteomes" id="UP000663873"/>
    </source>
</evidence>
<reference evidence="2" key="1">
    <citation type="submission" date="2021-02" db="EMBL/GenBank/DDBJ databases">
        <authorList>
            <person name="Nowell W R."/>
        </authorList>
    </citation>
    <scope>NUCLEOTIDE SEQUENCE</scope>
</reference>